<organism evidence="2 3">
    <name type="scientific">Rhizoctonia solani</name>
    <dbReference type="NCBI Taxonomy" id="456999"/>
    <lineage>
        <taxon>Eukaryota</taxon>
        <taxon>Fungi</taxon>
        <taxon>Dikarya</taxon>
        <taxon>Basidiomycota</taxon>
        <taxon>Agaricomycotina</taxon>
        <taxon>Agaricomycetes</taxon>
        <taxon>Cantharellales</taxon>
        <taxon>Ceratobasidiaceae</taxon>
        <taxon>Rhizoctonia</taxon>
    </lineage>
</organism>
<evidence type="ECO:0000256" key="1">
    <source>
        <dbReference type="SAM" id="MobiDB-lite"/>
    </source>
</evidence>
<name>A0A8H3CDL3_9AGAM</name>
<dbReference type="EMBL" id="CAJMWX010001295">
    <property type="protein sequence ID" value="CAE6479529.1"/>
    <property type="molecule type" value="Genomic_DNA"/>
</dbReference>
<proteinExistence type="predicted"/>
<gene>
    <name evidence="2" type="ORF">RDB_LOCUS121904</name>
</gene>
<evidence type="ECO:0000313" key="2">
    <source>
        <dbReference type="EMBL" id="CAE6479529.1"/>
    </source>
</evidence>
<feature type="compositionally biased region" description="Polar residues" evidence="1">
    <location>
        <begin position="61"/>
        <end position="87"/>
    </location>
</feature>
<feature type="compositionally biased region" description="Basic and acidic residues" evidence="1">
    <location>
        <begin position="18"/>
        <end position="30"/>
    </location>
</feature>
<evidence type="ECO:0000313" key="3">
    <source>
        <dbReference type="Proteomes" id="UP000663888"/>
    </source>
</evidence>
<accession>A0A8H3CDL3</accession>
<comment type="caution">
    <text evidence="2">The sequence shown here is derived from an EMBL/GenBank/DDBJ whole genome shotgun (WGS) entry which is preliminary data.</text>
</comment>
<dbReference type="AlphaFoldDB" id="A0A8H3CDL3"/>
<feature type="region of interest" description="Disordered" evidence="1">
    <location>
        <begin position="1"/>
        <end position="88"/>
    </location>
</feature>
<dbReference type="Proteomes" id="UP000663888">
    <property type="component" value="Unassembled WGS sequence"/>
</dbReference>
<reference evidence="2" key="1">
    <citation type="submission" date="2021-01" db="EMBL/GenBank/DDBJ databases">
        <authorList>
            <person name="Kaushik A."/>
        </authorList>
    </citation>
    <scope>NUCLEOTIDE SEQUENCE</scope>
    <source>
        <strain evidence="2">AG4-R118</strain>
    </source>
</reference>
<protein>
    <submittedName>
        <fullName evidence="2">Uncharacterized protein</fullName>
    </submittedName>
</protein>
<sequence>MARSRLTTSDAPHAPHAPHPDDQDSQKESELPSGSPDLTQADPRPAPRRTHSLLHGIADASQATASSGPSSVKQEASQQSNLTNSSIGPRCQLEGIELGKPGPCEQTPRACKHAPATNTRSRVAGSPANAGYCSLICAVGRAVANPVPQTSWERLDSHLPRMAKVLICGDSNDFYTAADTTWFRATCLKCWYWRDAGVISNFGGVDGLHPNDIRVHSGGGPIGEEFSWFFDPNDISPGGLLILCVTGHGVPTSQGIALKMGRYGPKLMDTFDLCIAINKIQVPCTLEIVLGTCHSEGVIPGLDRLLAMEAGKAGREPENTPPPLSTLLKSFFPNSLVPKLETKAKIIVWAAAADDGPAYPEANLPGREGKNDIMIGAICRAFAATAAPIPRRALFGKVRDAVDEYNTARDEKHQSKTKSEQEAARIAGTYCGPQLPRLLSSPGNSDLVLDSPAFRAL</sequence>